<feature type="domain" description="Acyl-CoA dehydrogenase/oxidase C-terminal" evidence="7">
    <location>
        <begin position="236"/>
        <end position="391"/>
    </location>
</feature>
<dbReference type="Pfam" id="PF00441">
    <property type="entry name" value="Acyl-CoA_dh_1"/>
    <property type="match status" value="1"/>
</dbReference>
<sequence>MTRLTEFRQASRAWLQANCPESQRLPIVKREQIWGGRRRIFPSADAQVWFERMRDKGWTAPEWPTAYGGGGLSAAEAGILTQEMTALGCRPPLYEIGVWMFGPALLEYGTETQRQEHLPPIVRGEIRWCQGYSEPSAGSDLVSLKTRAEDKGDHFLVNGTKIWTTQADKADWIFCLVRTDPYAPKQAGISFLLIDMATAGVSTTPIPLISGESEFCQTFFDDVRVPKGNLVGELHGGWNVAKALLRHERKLMSIMGTMVEKEEGNIIDLARQYVGLDAEEKLRNPLLRHQLAQHLMRAQCDSLTTERIQQQYKHGQPDNNLPLIMKYLSTTEQQSKDELMLAIMGNRGLSWDDATYTENERKLVRNWAYNKAHTIAGGTSEIQLNIIAKRALGLPS</sequence>
<dbReference type="Pfam" id="PF02770">
    <property type="entry name" value="Acyl-CoA_dh_M"/>
    <property type="match status" value="1"/>
</dbReference>
<gene>
    <name evidence="10" type="ORF">HQ497_13305</name>
</gene>
<feature type="domain" description="Acyl-CoA dehydrogenase/oxidase N-terminal" evidence="9">
    <location>
        <begin position="34"/>
        <end position="125"/>
    </location>
</feature>
<dbReference type="InterPro" id="IPR013786">
    <property type="entry name" value="AcylCoA_DH/ox_N"/>
</dbReference>
<evidence type="ECO:0000256" key="5">
    <source>
        <dbReference type="ARBA" id="ARBA00023002"/>
    </source>
</evidence>
<dbReference type="Gene3D" id="1.10.540.10">
    <property type="entry name" value="Acyl-CoA dehydrogenase/oxidase, N-terminal domain"/>
    <property type="match status" value="1"/>
</dbReference>
<evidence type="ECO:0000256" key="1">
    <source>
        <dbReference type="ARBA" id="ARBA00001974"/>
    </source>
</evidence>
<evidence type="ECO:0000256" key="3">
    <source>
        <dbReference type="ARBA" id="ARBA00022630"/>
    </source>
</evidence>
<evidence type="ECO:0000259" key="7">
    <source>
        <dbReference type="Pfam" id="PF00441"/>
    </source>
</evidence>
<dbReference type="InterPro" id="IPR009075">
    <property type="entry name" value="AcylCo_DH/oxidase_C"/>
</dbReference>
<organism evidence="10 11">
    <name type="scientific">SAR86 cluster bacterium</name>
    <dbReference type="NCBI Taxonomy" id="2030880"/>
    <lineage>
        <taxon>Bacteria</taxon>
        <taxon>Pseudomonadati</taxon>
        <taxon>Pseudomonadota</taxon>
        <taxon>Gammaproteobacteria</taxon>
        <taxon>SAR86 cluster</taxon>
    </lineage>
</organism>
<dbReference type="InterPro" id="IPR009100">
    <property type="entry name" value="AcylCoA_DH/oxidase_NM_dom_sf"/>
</dbReference>
<keyword evidence="4 6" id="KW-0274">FAD</keyword>
<dbReference type="PANTHER" id="PTHR43292:SF3">
    <property type="entry name" value="ACYL-COA DEHYDROGENASE FADE29"/>
    <property type="match status" value="1"/>
</dbReference>
<accession>A0A973AAA9</accession>
<evidence type="ECO:0000256" key="4">
    <source>
        <dbReference type="ARBA" id="ARBA00022827"/>
    </source>
</evidence>
<dbReference type="Gene3D" id="1.20.140.10">
    <property type="entry name" value="Butyryl-CoA Dehydrogenase, subunit A, domain 3"/>
    <property type="match status" value="1"/>
</dbReference>
<comment type="similarity">
    <text evidence="2 6">Belongs to the acyl-CoA dehydrogenase family.</text>
</comment>
<dbReference type="FunFam" id="2.40.110.10:FF:000011">
    <property type="entry name" value="Acyl-CoA dehydrogenase FadE34"/>
    <property type="match status" value="1"/>
</dbReference>
<keyword evidence="5 6" id="KW-0560">Oxidoreductase</keyword>
<dbReference type="InterPro" id="IPR006091">
    <property type="entry name" value="Acyl-CoA_Oxase/DH_mid-dom"/>
</dbReference>
<protein>
    <submittedName>
        <fullName evidence="10">Acyl-CoA dehydrogenase family protein</fullName>
    </submittedName>
</protein>
<proteinExistence type="inferred from homology"/>
<evidence type="ECO:0000256" key="2">
    <source>
        <dbReference type="ARBA" id="ARBA00009347"/>
    </source>
</evidence>
<evidence type="ECO:0000256" key="6">
    <source>
        <dbReference type="RuleBase" id="RU362125"/>
    </source>
</evidence>
<dbReference type="EMBL" id="JABMOJ010000500">
    <property type="protein sequence ID" value="NQV66332.1"/>
    <property type="molecule type" value="Genomic_DNA"/>
</dbReference>
<dbReference type="Pfam" id="PF02771">
    <property type="entry name" value="Acyl-CoA_dh_N"/>
    <property type="match status" value="1"/>
</dbReference>
<keyword evidence="3 6" id="KW-0285">Flavoprotein</keyword>
<evidence type="ECO:0000313" key="11">
    <source>
        <dbReference type="Proteomes" id="UP000754644"/>
    </source>
</evidence>
<evidence type="ECO:0000259" key="8">
    <source>
        <dbReference type="Pfam" id="PF02770"/>
    </source>
</evidence>
<dbReference type="GO" id="GO:0016627">
    <property type="term" value="F:oxidoreductase activity, acting on the CH-CH group of donors"/>
    <property type="evidence" value="ECO:0007669"/>
    <property type="project" value="InterPro"/>
</dbReference>
<dbReference type="GO" id="GO:0050660">
    <property type="term" value="F:flavin adenine dinucleotide binding"/>
    <property type="evidence" value="ECO:0007669"/>
    <property type="project" value="InterPro"/>
</dbReference>
<comment type="cofactor">
    <cofactor evidence="1 6">
        <name>FAD</name>
        <dbReference type="ChEBI" id="CHEBI:57692"/>
    </cofactor>
</comment>
<dbReference type="AlphaFoldDB" id="A0A973AAA9"/>
<dbReference type="Gene3D" id="2.40.110.10">
    <property type="entry name" value="Butyryl-CoA Dehydrogenase, subunit A, domain 2"/>
    <property type="match status" value="1"/>
</dbReference>
<dbReference type="GO" id="GO:0005886">
    <property type="term" value="C:plasma membrane"/>
    <property type="evidence" value="ECO:0007669"/>
    <property type="project" value="TreeGrafter"/>
</dbReference>
<dbReference type="PANTHER" id="PTHR43292">
    <property type="entry name" value="ACYL-COA DEHYDROGENASE"/>
    <property type="match status" value="1"/>
</dbReference>
<feature type="domain" description="Acyl-CoA oxidase/dehydrogenase middle" evidence="8">
    <location>
        <begin position="129"/>
        <end position="223"/>
    </location>
</feature>
<comment type="caution">
    <text evidence="10">The sequence shown here is derived from an EMBL/GenBank/DDBJ whole genome shotgun (WGS) entry which is preliminary data.</text>
</comment>
<evidence type="ECO:0000313" key="10">
    <source>
        <dbReference type="EMBL" id="NQV66332.1"/>
    </source>
</evidence>
<dbReference type="InterPro" id="IPR046373">
    <property type="entry name" value="Acyl-CoA_Oxase/DH_mid-dom_sf"/>
</dbReference>
<reference evidence="10" key="1">
    <citation type="submission" date="2020-05" db="EMBL/GenBank/DDBJ databases">
        <title>Sulfur intermediates as new biogeochemical hubs in an aquatic model microbial ecosystem.</title>
        <authorList>
            <person name="Vigneron A."/>
        </authorList>
    </citation>
    <scope>NUCLEOTIDE SEQUENCE</scope>
    <source>
        <strain evidence="10">Bin.250</strain>
    </source>
</reference>
<dbReference type="InterPro" id="IPR036250">
    <property type="entry name" value="AcylCo_DH-like_C"/>
</dbReference>
<dbReference type="Proteomes" id="UP000754644">
    <property type="component" value="Unassembled WGS sequence"/>
</dbReference>
<dbReference type="SUPFAM" id="SSF47203">
    <property type="entry name" value="Acyl-CoA dehydrogenase C-terminal domain-like"/>
    <property type="match status" value="1"/>
</dbReference>
<name>A0A973AAA9_9GAMM</name>
<dbReference type="SUPFAM" id="SSF56645">
    <property type="entry name" value="Acyl-CoA dehydrogenase NM domain-like"/>
    <property type="match status" value="1"/>
</dbReference>
<dbReference type="InterPro" id="IPR037069">
    <property type="entry name" value="AcylCoA_DH/ox_N_sf"/>
</dbReference>
<evidence type="ECO:0000259" key="9">
    <source>
        <dbReference type="Pfam" id="PF02771"/>
    </source>
</evidence>
<dbReference type="InterPro" id="IPR052161">
    <property type="entry name" value="Mycobact_Acyl-CoA_DH"/>
</dbReference>